<comment type="caution">
    <text evidence="1">The sequence shown here is derived from an EMBL/GenBank/DDBJ whole genome shotgun (WGS) entry which is preliminary data.</text>
</comment>
<name>A0ABS4GL70_9BACL</name>
<gene>
    <name evidence="1" type="ORF">J2Z37_000976</name>
</gene>
<organism evidence="1 2">
    <name type="scientific">Ammoniphilus resinae</name>
    <dbReference type="NCBI Taxonomy" id="861532"/>
    <lineage>
        <taxon>Bacteria</taxon>
        <taxon>Bacillati</taxon>
        <taxon>Bacillota</taxon>
        <taxon>Bacilli</taxon>
        <taxon>Bacillales</taxon>
        <taxon>Paenibacillaceae</taxon>
        <taxon>Aneurinibacillus group</taxon>
        <taxon>Ammoniphilus</taxon>
    </lineage>
</organism>
<dbReference type="SUPFAM" id="SSF160755">
    <property type="entry name" value="YugN-like"/>
    <property type="match status" value="1"/>
</dbReference>
<dbReference type="InterPro" id="IPR014967">
    <property type="entry name" value="Uncharacterised_YugN-like"/>
</dbReference>
<accession>A0ABS4GL70</accession>
<reference evidence="1 2" key="1">
    <citation type="submission" date="2021-03" db="EMBL/GenBank/DDBJ databases">
        <title>Genomic Encyclopedia of Type Strains, Phase IV (KMG-IV): sequencing the most valuable type-strain genomes for metagenomic binning, comparative biology and taxonomic classification.</title>
        <authorList>
            <person name="Goeker M."/>
        </authorList>
    </citation>
    <scope>NUCLEOTIDE SEQUENCE [LARGE SCALE GENOMIC DNA]</scope>
    <source>
        <strain evidence="1 2">DSM 24738</strain>
    </source>
</reference>
<dbReference type="Gene3D" id="3.30.310.100">
    <property type="entry name" value="YugN-like"/>
    <property type="match status" value="1"/>
</dbReference>
<keyword evidence="2" id="KW-1185">Reference proteome</keyword>
<sequence>MIQFDSEIQGKKTNFGLAREKFYSAGCEFSDSFDYDEGSFDSILWREAGETIYLRVPFNVIDGALDEADTMIEFKTPYVIKHVVNTGLDTDGSSLMTAIGLSQFQDPLDRDGHIRDKSRWVKAGEEKIEEAISGQWLH</sequence>
<dbReference type="Pfam" id="PF08868">
    <property type="entry name" value="YugN"/>
    <property type="match status" value="1"/>
</dbReference>
<protein>
    <recommendedName>
        <fullName evidence="3">YugN-like family protein</fullName>
    </recommendedName>
</protein>
<proteinExistence type="predicted"/>
<evidence type="ECO:0000313" key="2">
    <source>
        <dbReference type="Proteomes" id="UP001519343"/>
    </source>
</evidence>
<dbReference type="EMBL" id="JAGGKT010000002">
    <property type="protein sequence ID" value="MBP1930979.1"/>
    <property type="molecule type" value="Genomic_DNA"/>
</dbReference>
<dbReference type="Proteomes" id="UP001519343">
    <property type="component" value="Unassembled WGS sequence"/>
</dbReference>
<evidence type="ECO:0000313" key="1">
    <source>
        <dbReference type="EMBL" id="MBP1930979.1"/>
    </source>
</evidence>
<dbReference type="RefSeq" id="WP_209809085.1">
    <property type="nucleotide sequence ID" value="NZ_JAGGKT010000002.1"/>
</dbReference>
<dbReference type="InterPro" id="IPR036491">
    <property type="entry name" value="YugN-like_sf"/>
</dbReference>
<evidence type="ECO:0008006" key="3">
    <source>
        <dbReference type="Google" id="ProtNLM"/>
    </source>
</evidence>